<dbReference type="AlphaFoldDB" id="A0AAN9STR0"/>
<feature type="region of interest" description="Disordered" evidence="1">
    <location>
        <begin position="1"/>
        <end position="23"/>
    </location>
</feature>
<comment type="caution">
    <text evidence="2">The sequence shown here is derived from an EMBL/GenBank/DDBJ whole genome shotgun (WGS) entry which is preliminary data.</text>
</comment>
<protein>
    <submittedName>
        <fullName evidence="2">Uncharacterized protein</fullName>
    </submittedName>
</protein>
<evidence type="ECO:0000313" key="3">
    <source>
        <dbReference type="Proteomes" id="UP001386955"/>
    </source>
</evidence>
<sequence>MSQQPLNVPGFSSQTQNPPQTLEDAFSGLSVSTCFFNHPPFDFVIDIPHGMNDPSKIISCNKKEKTPHKCRNDFSIDQMCLRWFNDLRKRERSRAPPVVELDEHIGRVLITNDRILSENTPVFPQNNPSLLVSALKASAEQNVATFHFPRHNRATQSLSSPWSRI</sequence>
<dbReference type="EMBL" id="JAYMYS010000002">
    <property type="protein sequence ID" value="KAK7404549.1"/>
    <property type="molecule type" value="Genomic_DNA"/>
</dbReference>
<gene>
    <name evidence="2" type="ORF">VNO78_05501</name>
</gene>
<organism evidence="2 3">
    <name type="scientific">Psophocarpus tetragonolobus</name>
    <name type="common">Winged bean</name>
    <name type="synonym">Dolichos tetragonolobus</name>
    <dbReference type="NCBI Taxonomy" id="3891"/>
    <lineage>
        <taxon>Eukaryota</taxon>
        <taxon>Viridiplantae</taxon>
        <taxon>Streptophyta</taxon>
        <taxon>Embryophyta</taxon>
        <taxon>Tracheophyta</taxon>
        <taxon>Spermatophyta</taxon>
        <taxon>Magnoliopsida</taxon>
        <taxon>eudicotyledons</taxon>
        <taxon>Gunneridae</taxon>
        <taxon>Pentapetalae</taxon>
        <taxon>rosids</taxon>
        <taxon>fabids</taxon>
        <taxon>Fabales</taxon>
        <taxon>Fabaceae</taxon>
        <taxon>Papilionoideae</taxon>
        <taxon>50 kb inversion clade</taxon>
        <taxon>NPAAA clade</taxon>
        <taxon>indigoferoid/millettioid clade</taxon>
        <taxon>Phaseoleae</taxon>
        <taxon>Psophocarpus</taxon>
    </lineage>
</organism>
<dbReference type="Proteomes" id="UP001386955">
    <property type="component" value="Unassembled WGS sequence"/>
</dbReference>
<accession>A0AAN9STR0</accession>
<evidence type="ECO:0000313" key="2">
    <source>
        <dbReference type="EMBL" id="KAK7404549.1"/>
    </source>
</evidence>
<evidence type="ECO:0000256" key="1">
    <source>
        <dbReference type="SAM" id="MobiDB-lite"/>
    </source>
</evidence>
<feature type="compositionally biased region" description="Polar residues" evidence="1">
    <location>
        <begin position="1"/>
        <end position="20"/>
    </location>
</feature>
<keyword evidence="3" id="KW-1185">Reference proteome</keyword>
<reference evidence="2 3" key="1">
    <citation type="submission" date="2024-01" db="EMBL/GenBank/DDBJ databases">
        <title>The genomes of 5 underutilized Papilionoideae crops provide insights into root nodulation and disease resistanc.</title>
        <authorList>
            <person name="Jiang F."/>
        </authorList>
    </citation>
    <scope>NUCLEOTIDE SEQUENCE [LARGE SCALE GENOMIC DNA]</scope>
    <source>
        <strain evidence="2">DUOXIRENSHENG_FW03</strain>
        <tissue evidence="2">Leaves</tissue>
    </source>
</reference>
<name>A0AAN9STR0_PSOTE</name>
<proteinExistence type="predicted"/>